<dbReference type="PANTHER" id="PTHR30055:SF226">
    <property type="entry name" value="HTH-TYPE TRANSCRIPTIONAL REGULATOR PKSA"/>
    <property type="match status" value="1"/>
</dbReference>
<sequence length="202" mass="21366">MPKISAPTLVQHRAARERALLDAAHELLLESGEAPGLPQVAARAGLARTSIYQYFGSKADLLRAMVRDVYPRWTERVTSAMAAAPTDADRVLAYAVANLQLVAEGTHAIGSALAALAPDEELDEQATRMHREIQEPLIQVLASLEVESPEDVAALVSAVVHGATRILESGVDVDMVIGHVSLILGPLVRELGGTAQLATGSP</sequence>
<dbReference type="KEGG" id="orz:FNH13_06160"/>
<evidence type="ECO:0000313" key="5">
    <source>
        <dbReference type="Proteomes" id="UP000315395"/>
    </source>
</evidence>
<keyword evidence="5" id="KW-1185">Reference proteome</keyword>
<dbReference type="PROSITE" id="PS50977">
    <property type="entry name" value="HTH_TETR_2"/>
    <property type="match status" value="1"/>
</dbReference>
<feature type="domain" description="HTH tetR-type" evidence="3">
    <location>
        <begin position="14"/>
        <end position="73"/>
    </location>
</feature>
<dbReference type="GO" id="GO:0000976">
    <property type="term" value="F:transcription cis-regulatory region binding"/>
    <property type="evidence" value="ECO:0007669"/>
    <property type="project" value="TreeGrafter"/>
</dbReference>
<dbReference type="Proteomes" id="UP000315395">
    <property type="component" value="Chromosome"/>
</dbReference>
<dbReference type="InterPro" id="IPR001647">
    <property type="entry name" value="HTH_TetR"/>
</dbReference>
<dbReference type="OrthoDB" id="4709704at2"/>
<dbReference type="GO" id="GO:0003700">
    <property type="term" value="F:DNA-binding transcription factor activity"/>
    <property type="evidence" value="ECO:0007669"/>
    <property type="project" value="TreeGrafter"/>
</dbReference>
<name>A0A516G8X7_9MICO</name>
<accession>A0A516G8X7</accession>
<dbReference type="PRINTS" id="PR00455">
    <property type="entry name" value="HTHTETR"/>
</dbReference>
<dbReference type="EMBL" id="CP041616">
    <property type="protein sequence ID" value="QDO87977.1"/>
    <property type="molecule type" value="Genomic_DNA"/>
</dbReference>
<dbReference type="PANTHER" id="PTHR30055">
    <property type="entry name" value="HTH-TYPE TRANSCRIPTIONAL REGULATOR RUTR"/>
    <property type="match status" value="1"/>
</dbReference>
<evidence type="ECO:0000256" key="2">
    <source>
        <dbReference type="PROSITE-ProRule" id="PRU00335"/>
    </source>
</evidence>
<dbReference type="Gene3D" id="1.10.10.60">
    <property type="entry name" value="Homeodomain-like"/>
    <property type="match status" value="1"/>
</dbReference>
<keyword evidence="1 2" id="KW-0238">DNA-binding</keyword>
<reference evidence="4 5" key="1">
    <citation type="submission" date="2019-07" db="EMBL/GenBank/DDBJ databases">
        <title>complete genome sequencing of Ornithinimicrobium sp. H23M54.</title>
        <authorList>
            <person name="Bae J.-W."/>
            <person name="Lee S.-Y."/>
        </authorList>
    </citation>
    <scope>NUCLEOTIDE SEQUENCE [LARGE SCALE GENOMIC DNA]</scope>
    <source>
        <strain evidence="4 5">H23M54</strain>
    </source>
</reference>
<dbReference type="AlphaFoldDB" id="A0A516G8X7"/>
<gene>
    <name evidence="4" type="ORF">FNH13_06160</name>
</gene>
<organism evidence="4 5">
    <name type="scientific">Ornithinimicrobium ciconiae</name>
    <dbReference type="NCBI Taxonomy" id="2594265"/>
    <lineage>
        <taxon>Bacteria</taxon>
        <taxon>Bacillati</taxon>
        <taxon>Actinomycetota</taxon>
        <taxon>Actinomycetes</taxon>
        <taxon>Micrococcales</taxon>
        <taxon>Ornithinimicrobiaceae</taxon>
        <taxon>Ornithinimicrobium</taxon>
    </lineage>
</organism>
<dbReference type="RefSeq" id="WP_143782652.1">
    <property type="nucleotide sequence ID" value="NZ_CP041616.1"/>
</dbReference>
<dbReference type="Gene3D" id="1.10.357.10">
    <property type="entry name" value="Tetracycline Repressor, domain 2"/>
    <property type="match status" value="1"/>
</dbReference>
<dbReference type="InterPro" id="IPR009057">
    <property type="entry name" value="Homeodomain-like_sf"/>
</dbReference>
<evidence type="ECO:0000256" key="1">
    <source>
        <dbReference type="ARBA" id="ARBA00023125"/>
    </source>
</evidence>
<dbReference type="SUPFAM" id="SSF46689">
    <property type="entry name" value="Homeodomain-like"/>
    <property type="match status" value="1"/>
</dbReference>
<evidence type="ECO:0000259" key="3">
    <source>
        <dbReference type="PROSITE" id="PS50977"/>
    </source>
</evidence>
<proteinExistence type="predicted"/>
<dbReference type="Pfam" id="PF00440">
    <property type="entry name" value="TetR_N"/>
    <property type="match status" value="1"/>
</dbReference>
<dbReference type="InterPro" id="IPR050109">
    <property type="entry name" value="HTH-type_TetR-like_transc_reg"/>
</dbReference>
<evidence type="ECO:0000313" key="4">
    <source>
        <dbReference type="EMBL" id="QDO87977.1"/>
    </source>
</evidence>
<protein>
    <submittedName>
        <fullName evidence="4">TetR/AcrR family transcriptional regulator</fullName>
    </submittedName>
</protein>
<feature type="DNA-binding region" description="H-T-H motif" evidence="2">
    <location>
        <begin position="36"/>
        <end position="55"/>
    </location>
</feature>